<gene>
    <name evidence="2" type="ORF">SERLADRAFT_413344</name>
</gene>
<name>F8NKN2_SERL9</name>
<organism>
    <name type="scientific">Serpula lacrymans var. lacrymans (strain S7.9)</name>
    <name type="common">Dry rot fungus</name>
    <dbReference type="NCBI Taxonomy" id="578457"/>
    <lineage>
        <taxon>Eukaryota</taxon>
        <taxon>Fungi</taxon>
        <taxon>Dikarya</taxon>
        <taxon>Basidiomycota</taxon>
        <taxon>Agaricomycotina</taxon>
        <taxon>Agaricomycetes</taxon>
        <taxon>Agaricomycetidae</taxon>
        <taxon>Boletales</taxon>
        <taxon>Coniophorineae</taxon>
        <taxon>Serpulaceae</taxon>
        <taxon>Serpula</taxon>
    </lineage>
</organism>
<dbReference type="Pfam" id="PF04031">
    <property type="entry name" value="Las1"/>
    <property type="match status" value="1"/>
</dbReference>
<dbReference type="KEGG" id="sla:SERLADRAFT_413344"/>
<dbReference type="GeneID" id="18813149"/>
<dbReference type="GO" id="GO:0030687">
    <property type="term" value="C:preribosome, large subunit precursor"/>
    <property type="evidence" value="ECO:0007669"/>
    <property type="project" value="TreeGrafter"/>
</dbReference>
<dbReference type="PANTHER" id="PTHR15002">
    <property type="entry name" value="RIBOSOMAL BIOGENESIS PROTEIN LAS1L"/>
    <property type="match status" value="1"/>
</dbReference>
<dbReference type="EMBL" id="GL945430">
    <property type="protein sequence ID" value="EGO28444.1"/>
    <property type="molecule type" value="Genomic_DNA"/>
</dbReference>
<evidence type="ECO:0000313" key="2">
    <source>
        <dbReference type="EMBL" id="EGO28444.1"/>
    </source>
</evidence>
<reference evidence="2" key="1">
    <citation type="submission" date="2011-04" db="EMBL/GenBank/DDBJ databases">
        <title>Evolution of plant cell wall degrading machinery underlies the functional diversity of forest fungi.</title>
        <authorList>
            <consortium name="US DOE Joint Genome Institute (JGI-PGF)"/>
            <person name="Eastwood D.C."/>
            <person name="Floudas D."/>
            <person name="Binder M."/>
            <person name="Majcherczyk A."/>
            <person name="Schneider P."/>
            <person name="Aerts A."/>
            <person name="Asiegbu F.O."/>
            <person name="Baker S.E."/>
            <person name="Barry K."/>
            <person name="Bendiksby M."/>
            <person name="Blumentritt M."/>
            <person name="Coutinho P.M."/>
            <person name="Cullen D."/>
            <person name="Cullen D."/>
            <person name="Gathman A."/>
            <person name="Goodell B."/>
            <person name="Henrissat B."/>
            <person name="Ihrmark K."/>
            <person name="Kauserud H."/>
            <person name="Kohler A."/>
            <person name="LaButti K."/>
            <person name="Lapidus A."/>
            <person name="Lavin J.L."/>
            <person name="Lee Y.-H."/>
            <person name="Lindquist E."/>
            <person name="Lilly W."/>
            <person name="Lucas S."/>
            <person name="Morin E."/>
            <person name="Murat C."/>
            <person name="Oguiza J.A."/>
            <person name="Park J."/>
            <person name="Pisabarro A.G."/>
            <person name="Riley R."/>
            <person name="Rosling A."/>
            <person name="Salamov A."/>
            <person name="Schmidt O."/>
            <person name="Schmutz J."/>
            <person name="Skrede I."/>
            <person name="Stenlid J."/>
            <person name="Wiebenga A."/>
            <person name="Xie X."/>
            <person name="Kues U."/>
            <person name="Hibbett D.S."/>
            <person name="Hoffmeister D."/>
            <person name="Hogberg N."/>
            <person name="Martin F."/>
            <person name="Grigoriev I.V."/>
            <person name="Watkinson S.C."/>
        </authorList>
    </citation>
    <scope>NUCLEOTIDE SEQUENCE</scope>
    <source>
        <strain evidence="2">S7.9</strain>
    </source>
</reference>
<dbReference type="HOGENOM" id="CLU_031483_0_0_1"/>
<feature type="region of interest" description="Disordered" evidence="1">
    <location>
        <begin position="453"/>
        <end position="486"/>
    </location>
</feature>
<dbReference type="GO" id="GO:0090730">
    <property type="term" value="C:Las1 complex"/>
    <property type="evidence" value="ECO:0007669"/>
    <property type="project" value="InterPro"/>
</dbReference>
<dbReference type="RefSeq" id="XP_007314643.1">
    <property type="nucleotide sequence ID" value="XM_007314581.1"/>
</dbReference>
<evidence type="ECO:0000256" key="1">
    <source>
        <dbReference type="SAM" id="MobiDB-lite"/>
    </source>
</evidence>
<protein>
    <recommendedName>
        <fullName evidence="3">Las1-domain-containing protein</fullName>
    </recommendedName>
</protein>
<accession>F8NKN2</accession>
<dbReference type="GO" id="GO:0000460">
    <property type="term" value="P:maturation of 5.8S rRNA"/>
    <property type="evidence" value="ECO:0007669"/>
    <property type="project" value="TreeGrafter"/>
</dbReference>
<dbReference type="OrthoDB" id="10263222at2759"/>
<dbReference type="InterPro" id="IPR007174">
    <property type="entry name" value="Las1"/>
</dbReference>
<sequence length="502" mass="56316">MRLPRRVPWRAIAELDQVCSWIFADENDIDAKEQAVNRLIAWKAVTSLPHALESTLMILSVTLLDFSLSQKSSASANLHLRQSYATAVIRLVNGLVDPLQVGAYARSIAAIAAQLGLPPWLVELRHAATHEELPSLELLREAARESLSWLFNHYFLPTLNPSSSSPSSSAFIRPVSPLLKRYKALLKLTIRDASVRNQYKPDIEACLRDIERWIAEGKVAASTSTDTLGWDDYMSRNDEDEDVAEKWALDRLCVELMERGALVPLSKRKRVPSTDEFWPQKENLSLWTPLLSHLQTHHSGFSSVLTNRILSHLLSEQAPVDVTLDVIQLDPEEPGVMHMDISYDMCLARWIAWVVNVWNSDREEGDYDPRKEIYVRLAAALAPGNTTMLTRRKTLTSLLNALSQGNAELEKATALLIPNSDNVKCQQWHQDDLAEMDKRLHILVSCDPINGKPDDVPEVTVTASSESHETSHQESLPLGWRSLSPSSSWKPCPIGLYVTGES</sequence>
<evidence type="ECO:0008006" key="3">
    <source>
        <dbReference type="Google" id="ProtNLM"/>
    </source>
</evidence>
<proteinExistence type="predicted"/>
<dbReference type="Proteomes" id="UP000008064">
    <property type="component" value="Unassembled WGS sequence"/>
</dbReference>
<dbReference type="GO" id="GO:0000470">
    <property type="term" value="P:maturation of LSU-rRNA"/>
    <property type="evidence" value="ECO:0007669"/>
    <property type="project" value="TreeGrafter"/>
</dbReference>
<dbReference type="PANTHER" id="PTHR15002:SF0">
    <property type="entry name" value="RIBOSOMAL BIOGENESIS PROTEIN LAS1L"/>
    <property type="match status" value="1"/>
</dbReference>
<dbReference type="GO" id="GO:0004519">
    <property type="term" value="F:endonuclease activity"/>
    <property type="evidence" value="ECO:0007669"/>
    <property type="project" value="InterPro"/>
</dbReference>
<dbReference type="AlphaFoldDB" id="F8NKN2"/>